<dbReference type="PANTHER" id="PTHR43353">
    <property type="entry name" value="SUCCINATE-SEMIALDEHYDE DEHYDROGENASE, MITOCHONDRIAL"/>
    <property type="match status" value="1"/>
</dbReference>
<keyword evidence="1" id="KW-0560">Oxidoreductase</keyword>
<dbReference type="Gene3D" id="3.40.605.10">
    <property type="entry name" value="Aldehyde Dehydrogenase, Chain A, domain 1"/>
    <property type="match status" value="1"/>
</dbReference>
<dbReference type="InterPro" id="IPR015590">
    <property type="entry name" value="Aldehyde_DH_dom"/>
</dbReference>
<feature type="domain" description="Aldehyde dehydrogenase" evidence="2">
    <location>
        <begin position="28"/>
        <end position="486"/>
    </location>
</feature>
<evidence type="ECO:0000259" key="2">
    <source>
        <dbReference type="Pfam" id="PF00171"/>
    </source>
</evidence>
<dbReference type="Pfam" id="PF00171">
    <property type="entry name" value="Aldedh"/>
    <property type="match status" value="1"/>
</dbReference>
<dbReference type="EMBL" id="KB446537">
    <property type="protein sequence ID" value="EME46034.1"/>
    <property type="molecule type" value="Genomic_DNA"/>
</dbReference>
<dbReference type="GO" id="GO:0004777">
    <property type="term" value="F:succinate-semialdehyde dehydrogenase (NAD+) activity"/>
    <property type="evidence" value="ECO:0007669"/>
    <property type="project" value="TreeGrafter"/>
</dbReference>
<dbReference type="SUPFAM" id="SSF53720">
    <property type="entry name" value="ALDH-like"/>
    <property type="match status" value="1"/>
</dbReference>
<gene>
    <name evidence="3" type="ORF">DOTSEDRAFT_60739</name>
</gene>
<protein>
    <recommendedName>
        <fullName evidence="2">Aldehyde dehydrogenase domain-containing protein</fullName>
    </recommendedName>
</protein>
<dbReference type="OrthoDB" id="310895at2759"/>
<keyword evidence="4" id="KW-1185">Reference proteome</keyword>
<dbReference type="InterPro" id="IPR016161">
    <property type="entry name" value="Ald_DH/histidinol_DH"/>
</dbReference>
<dbReference type="InterPro" id="IPR050740">
    <property type="entry name" value="Aldehyde_DH_Superfamily"/>
</dbReference>
<evidence type="ECO:0000313" key="3">
    <source>
        <dbReference type="EMBL" id="EME46034.1"/>
    </source>
</evidence>
<dbReference type="InterPro" id="IPR016162">
    <property type="entry name" value="Ald_DH_N"/>
</dbReference>
<dbReference type="Proteomes" id="UP000016933">
    <property type="component" value="Unassembled WGS sequence"/>
</dbReference>
<dbReference type="AlphaFoldDB" id="N1PUF3"/>
<evidence type="ECO:0000313" key="4">
    <source>
        <dbReference type="Proteomes" id="UP000016933"/>
    </source>
</evidence>
<dbReference type="InterPro" id="IPR016163">
    <property type="entry name" value="Ald_DH_C"/>
</dbReference>
<dbReference type="eggNOG" id="KOG2450">
    <property type="taxonomic scope" value="Eukaryota"/>
</dbReference>
<accession>N1PUF3</accession>
<name>N1PUF3_DOTSN</name>
<organism evidence="3 4">
    <name type="scientific">Dothistroma septosporum (strain NZE10 / CBS 128990)</name>
    <name type="common">Red band needle blight fungus</name>
    <name type="synonym">Mycosphaerella pini</name>
    <dbReference type="NCBI Taxonomy" id="675120"/>
    <lineage>
        <taxon>Eukaryota</taxon>
        <taxon>Fungi</taxon>
        <taxon>Dikarya</taxon>
        <taxon>Ascomycota</taxon>
        <taxon>Pezizomycotina</taxon>
        <taxon>Dothideomycetes</taxon>
        <taxon>Dothideomycetidae</taxon>
        <taxon>Mycosphaerellales</taxon>
        <taxon>Mycosphaerellaceae</taxon>
        <taxon>Dothistroma</taxon>
    </lineage>
</organism>
<dbReference type="Gene3D" id="3.40.309.10">
    <property type="entry name" value="Aldehyde Dehydrogenase, Chain A, domain 2"/>
    <property type="match status" value="1"/>
</dbReference>
<dbReference type="OMA" id="YGQVHAN"/>
<proteinExistence type="predicted"/>
<reference evidence="4" key="1">
    <citation type="journal article" date="2012" name="PLoS Genet.">
        <title>The genomes of the fungal plant pathogens Cladosporium fulvum and Dothistroma septosporum reveal adaptation to different hosts and lifestyles but also signatures of common ancestry.</title>
        <authorList>
            <person name="de Wit P.J.G.M."/>
            <person name="van der Burgt A."/>
            <person name="Oekmen B."/>
            <person name="Stergiopoulos I."/>
            <person name="Abd-Elsalam K.A."/>
            <person name="Aerts A.L."/>
            <person name="Bahkali A.H."/>
            <person name="Beenen H.G."/>
            <person name="Chettri P."/>
            <person name="Cox M.P."/>
            <person name="Datema E."/>
            <person name="de Vries R.P."/>
            <person name="Dhillon B."/>
            <person name="Ganley A.R."/>
            <person name="Griffiths S.A."/>
            <person name="Guo Y."/>
            <person name="Hamelin R.C."/>
            <person name="Henrissat B."/>
            <person name="Kabir M.S."/>
            <person name="Jashni M.K."/>
            <person name="Kema G."/>
            <person name="Klaubauf S."/>
            <person name="Lapidus A."/>
            <person name="Levasseur A."/>
            <person name="Lindquist E."/>
            <person name="Mehrabi R."/>
            <person name="Ohm R.A."/>
            <person name="Owen T.J."/>
            <person name="Salamov A."/>
            <person name="Schwelm A."/>
            <person name="Schijlen E."/>
            <person name="Sun H."/>
            <person name="van den Burg H.A."/>
            <person name="van Ham R.C.H.J."/>
            <person name="Zhang S."/>
            <person name="Goodwin S.B."/>
            <person name="Grigoriev I.V."/>
            <person name="Collemare J."/>
            <person name="Bradshaw R.E."/>
        </authorList>
    </citation>
    <scope>NUCLEOTIDE SEQUENCE [LARGE SCALE GENOMIC DNA]</scope>
    <source>
        <strain evidence="4">NZE10 / CBS 128990</strain>
    </source>
</reference>
<dbReference type="GO" id="GO:0009450">
    <property type="term" value="P:gamma-aminobutyric acid catabolic process"/>
    <property type="evidence" value="ECO:0007669"/>
    <property type="project" value="TreeGrafter"/>
</dbReference>
<sequence length="491" mass="52553">MPFLKDAQGRDVVPLFINGEAHPIDEGNSQPVNSSAQDKTVHYYASASKETSTKACDTAWTAFTGSTLSTARSGWRRASAFTRRDIILKAADLFEQCRQDLISAQVSETSCPEAWAINNVNISVAYMREIASAVSSIRGEIPPIEKPDTFAFVFKEPVGPVLIIPPWNGALVLAARAVTSAVGAGCTVVLKCSELCPLTHSLIVDIYHQAGLPAGVINSLSSSRETAAQITETLIAHDAIRKIEFIGSAAVGRIIGAVAAKYLKPVLMELGGKCPAIVLDDANLQKAATLCAKGAMLHHGQICFSTERIIVQRNVAAQFQDLLIKAVEKEEGGFAVHAEMAKKAQIILQDARDKGAEFLVGGAEMNGSGKGLNPSIVLVDTATKKEEMKIVDEETFGPSASLYVVKDDAEAIKVANASAYGLNATIHSTNMERAIKMGRELEYGQVHVNSISVYTSPTGPQGGVKGSGWGRQNSRWGLEEYLQDKFITSCT</sequence>
<dbReference type="STRING" id="675120.N1PUF3"/>
<reference evidence="3 4" key="2">
    <citation type="journal article" date="2012" name="PLoS Pathog.">
        <title>Diverse lifestyles and strategies of plant pathogenesis encoded in the genomes of eighteen Dothideomycetes fungi.</title>
        <authorList>
            <person name="Ohm R.A."/>
            <person name="Feau N."/>
            <person name="Henrissat B."/>
            <person name="Schoch C.L."/>
            <person name="Horwitz B.A."/>
            <person name="Barry K.W."/>
            <person name="Condon B.J."/>
            <person name="Copeland A.C."/>
            <person name="Dhillon B."/>
            <person name="Glaser F."/>
            <person name="Hesse C.N."/>
            <person name="Kosti I."/>
            <person name="LaButti K."/>
            <person name="Lindquist E.A."/>
            <person name="Lucas S."/>
            <person name="Salamov A.A."/>
            <person name="Bradshaw R.E."/>
            <person name="Ciuffetti L."/>
            <person name="Hamelin R.C."/>
            <person name="Kema G.H.J."/>
            <person name="Lawrence C."/>
            <person name="Scott J.A."/>
            <person name="Spatafora J.W."/>
            <person name="Turgeon B.G."/>
            <person name="de Wit P.J.G.M."/>
            <person name="Zhong S."/>
            <person name="Goodwin S.B."/>
            <person name="Grigoriev I.V."/>
        </authorList>
    </citation>
    <scope>NUCLEOTIDE SEQUENCE [LARGE SCALE GENOMIC DNA]</scope>
    <source>
        <strain evidence="4">NZE10 / CBS 128990</strain>
    </source>
</reference>
<dbReference type="HOGENOM" id="CLU_005391_1_0_1"/>
<dbReference type="PANTHER" id="PTHR43353:SF6">
    <property type="entry name" value="CYTOPLASMIC ALDEHYDE DEHYDROGENASE (EUROFUNG)"/>
    <property type="match status" value="1"/>
</dbReference>
<evidence type="ECO:0000256" key="1">
    <source>
        <dbReference type="ARBA" id="ARBA00023002"/>
    </source>
</evidence>